<dbReference type="Proteomes" id="UP000325289">
    <property type="component" value="Unassembled WGS sequence"/>
</dbReference>
<evidence type="ECO:0000313" key="2">
    <source>
        <dbReference type="Proteomes" id="UP000325289"/>
    </source>
</evidence>
<evidence type="ECO:0000313" key="1">
    <source>
        <dbReference type="EMBL" id="SFE39466.1"/>
    </source>
</evidence>
<protein>
    <submittedName>
        <fullName evidence="1">Uncharacterized protein</fullName>
    </submittedName>
</protein>
<name>A0A1I2A6K1_9RHOB</name>
<sequence>MTAPAPYAPRPVRALGLWQAGKLRLKAYHIGAKAPSDAALAAARQEAARVEAAARAEGGASGLGFVVMHAGEMGTWLLMDWWAHGDILCQRLSLAPPDGAYEPMDDRPLTACVWELPILMHERDAYVRHMMTARPDADAYLADTRPGEAV</sequence>
<dbReference type="AlphaFoldDB" id="A0A1I2A6K1"/>
<dbReference type="RefSeq" id="WP_149756687.1">
    <property type="nucleotide sequence ID" value="NZ_FOMS01000009.1"/>
</dbReference>
<accession>A0A1I2A6K1</accession>
<reference evidence="1 2" key="1">
    <citation type="submission" date="2016-10" db="EMBL/GenBank/DDBJ databases">
        <authorList>
            <person name="Varghese N."/>
            <person name="Submissions S."/>
        </authorList>
    </citation>
    <scope>NUCLEOTIDE SEQUENCE [LARGE SCALE GENOMIC DNA]</scope>
    <source>
        <strain evidence="2">YIM D21,KCTC 23444,ACCC 10710</strain>
    </source>
</reference>
<keyword evidence="2" id="KW-1185">Reference proteome</keyword>
<dbReference type="EMBL" id="FOMS01000009">
    <property type="protein sequence ID" value="SFE39466.1"/>
    <property type="molecule type" value="Genomic_DNA"/>
</dbReference>
<gene>
    <name evidence="1" type="ORF">SAMN04515678_109109</name>
</gene>
<organism evidence="1 2">
    <name type="scientific">Roseivivax sediminis</name>
    <dbReference type="NCBI Taxonomy" id="936889"/>
    <lineage>
        <taxon>Bacteria</taxon>
        <taxon>Pseudomonadati</taxon>
        <taxon>Pseudomonadota</taxon>
        <taxon>Alphaproteobacteria</taxon>
        <taxon>Rhodobacterales</taxon>
        <taxon>Roseobacteraceae</taxon>
        <taxon>Roseivivax</taxon>
    </lineage>
</organism>
<dbReference type="OrthoDB" id="8081243at2"/>
<proteinExistence type="predicted"/>